<dbReference type="PROSITE" id="PS00211">
    <property type="entry name" value="ABC_TRANSPORTER_1"/>
    <property type="match status" value="1"/>
</dbReference>
<gene>
    <name evidence="6" type="ORF">GCM10009726_25430</name>
</gene>
<sequence length="383" mass="40886">MSTLEVRDVWHRYPDADAPALRGASVAVADGEMVSVVGPSGSGKSTLLRVAAGLLRSTSGEVLVDGRDVADQPTERRDLTVMFQHPLLFEHLDVAGNVAFAPRLAGSGRREARRCARRYLRLVHLEGMDSRDVASLSGGQQQRVALARALAAERGALLLDEPFSSLDRELRASMHDLLVEVRAALAPTILMVTHDLDEATLAESSVVLIDGRVHQHAPMTEIYRRPATVAVARLLGGFTEIAGTVRDGVHHCAWGRLPVAAEGAGDGAAVLLVRREALRLEVDADLGAGPGIGARVVRRRPIGTRVVVSLVGDDDSPLEVELPVGEDVRPGARFRVVLSDRRAPQWAVRDERPGSAAPALAGEPEEDTRRPVVDGGRSSVGPA</sequence>
<dbReference type="RefSeq" id="WP_343997461.1">
    <property type="nucleotide sequence ID" value="NZ_BAAAMQ010000012.1"/>
</dbReference>
<dbReference type="InterPro" id="IPR027417">
    <property type="entry name" value="P-loop_NTPase"/>
</dbReference>
<dbReference type="Gene3D" id="3.40.50.300">
    <property type="entry name" value="P-loop containing nucleotide triphosphate hydrolases"/>
    <property type="match status" value="1"/>
</dbReference>
<evidence type="ECO:0000256" key="2">
    <source>
        <dbReference type="ARBA" id="ARBA00022741"/>
    </source>
</evidence>
<dbReference type="SMART" id="SM00382">
    <property type="entry name" value="AAA"/>
    <property type="match status" value="1"/>
</dbReference>
<feature type="domain" description="ABC transporter" evidence="5">
    <location>
        <begin position="4"/>
        <end position="235"/>
    </location>
</feature>
<protein>
    <submittedName>
        <fullName evidence="6">ABC transporter ATP-binding protein</fullName>
    </submittedName>
</protein>
<name>A0ABP5J0U4_9ACTN</name>
<dbReference type="PANTHER" id="PTHR42781:SF4">
    <property type="entry name" value="SPERMIDINE_PUTRESCINE IMPORT ATP-BINDING PROTEIN POTA"/>
    <property type="match status" value="1"/>
</dbReference>
<keyword evidence="3 6" id="KW-0067">ATP-binding</keyword>
<evidence type="ECO:0000256" key="1">
    <source>
        <dbReference type="ARBA" id="ARBA00022448"/>
    </source>
</evidence>
<comment type="caution">
    <text evidence="6">The sequence shown here is derived from an EMBL/GenBank/DDBJ whole genome shotgun (WGS) entry which is preliminary data.</text>
</comment>
<dbReference type="InterPro" id="IPR017871">
    <property type="entry name" value="ABC_transporter-like_CS"/>
</dbReference>
<evidence type="ECO:0000256" key="4">
    <source>
        <dbReference type="SAM" id="MobiDB-lite"/>
    </source>
</evidence>
<reference evidence="7" key="1">
    <citation type="journal article" date="2019" name="Int. J. Syst. Evol. Microbiol.">
        <title>The Global Catalogue of Microorganisms (GCM) 10K type strain sequencing project: providing services to taxonomists for standard genome sequencing and annotation.</title>
        <authorList>
            <consortium name="The Broad Institute Genomics Platform"/>
            <consortium name="The Broad Institute Genome Sequencing Center for Infectious Disease"/>
            <person name="Wu L."/>
            <person name="Ma J."/>
        </authorList>
    </citation>
    <scope>NUCLEOTIDE SEQUENCE [LARGE SCALE GENOMIC DNA]</scope>
    <source>
        <strain evidence="7">JCM 13813</strain>
    </source>
</reference>
<keyword evidence="7" id="KW-1185">Reference proteome</keyword>
<proteinExistence type="predicted"/>
<evidence type="ECO:0000259" key="5">
    <source>
        <dbReference type="PROSITE" id="PS50893"/>
    </source>
</evidence>
<dbReference type="GO" id="GO:0005524">
    <property type="term" value="F:ATP binding"/>
    <property type="evidence" value="ECO:0007669"/>
    <property type="project" value="UniProtKB-KW"/>
</dbReference>
<accession>A0ABP5J0U4</accession>
<evidence type="ECO:0000313" key="6">
    <source>
        <dbReference type="EMBL" id="GAA2110084.1"/>
    </source>
</evidence>
<dbReference type="InterPro" id="IPR003439">
    <property type="entry name" value="ABC_transporter-like_ATP-bd"/>
</dbReference>
<keyword evidence="1" id="KW-0813">Transport</keyword>
<dbReference type="Proteomes" id="UP001501161">
    <property type="component" value="Unassembled WGS sequence"/>
</dbReference>
<evidence type="ECO:0000313" key="7">
    <source>
        <dbReference type="Proteomes" id="UP001501161"/>
    </source>
</evidence>
<dbReference type="InterPro" id="IPR050093">
    <property type="entry name" value="ABC_SmlMolc_Importer"/>
</dbReference>
<dbReference type="InterPro" id="IPR003593">
    <property type="entry name" value="AAA+_ATPase"/>
</dbReference>
<dbReference type="Pfam" id="PF00005">
    <property type="entry name" value="ABC_tran"/>
    <property type="match status" value="1"/>
</dbReference>
<organism evidence="6 7">
    <name type="scientific">Nocardioides furvisabuli</name>
    <dbReference type="NCBI Taxonomy" id="375542"/>
    <lineage>
        <taxon>Bacteria</taxon>
        <taxon>Bacillati</taxon>
        <taxon>Actinomycetota</taxon>
        <taxon>Actinomycetes</taxon>
        <taxon>Propionibacteriales</taxon>
        <taxon>Nocardioidaceae</taxon>
        <taxon>Nocardioides</taxon>
    </lineage>
</organism>
<keyword evidence="2" id="KW-0547">Nucleotide-binding</keyword>
<dbReference type="PROSITE" id="PS50893">
    <property type="entry name" value="ABC_TRANSPORTER_2"/>
    <property type="match status" value="1"/>
</dbReference>
<feature type="region of interest" description="Disordered" evidence="4">
    <location>
        <begin position="345"/>
        <end position="383"/>
    </location>
</feature>
<dbReference type="SUPFAM" id="SSF52540">
    <property type="entry name" value="P-loop containing nucleoside triphosphate hydrolases"/>
    <property type="match status" value="1"/>
</dbReference>
<evidence type="ECO:0000256" key="3">
    <source>
        <dbReference type="ARBA" id="ARBA00022840"/>
    </source>
</evidence>
<dbReference type="PANTHER" id="PTHR42781">
    <property type="entry name" value="SPERMIDINE/PUTRESCINE IMPORT ATP-BINDING PROTEIN POTA"/>
    <property type="match status" value="1"/>
</dbReference>
<dbReference type="EMBL" id="BAAAMQ010000012">
    <property type="protein sequence ID" value="GAA2110084.1"/>
    <property type="molecule type" value="Genomic_DNA"/>
</dbReference>